<feature type="region of interest" description="Disordered" evidence="1">
    <location>
        <begin position="129"/>
        <end position="154"/>
    </location>
</feature>
<sequence length="279" mass="31429">MLTIQNPNTRIHTFASGDINMNTPRTPFIMPSSEGRRLLKDGFQPSDNDCICARGNAVKSHPGNLRFLQLVDENLQKYAEASSKLEKSLIVSAIIEDIRMSSPEGGFVKCEKGRWYEVGDHHAREKVGQRLRDQLSSRYSSSSAAKKRRRRADEATMMNKLDDIVVGFEGQSLADRVQKLTDAAAVAQSGEDPDDEELQRIFNQANWELLQRIKDQNLCGDNDTNKESPNKNKQKNKRTMDDESVSSINSSSSRRSKRKLDDSDRLEPDGLHAINFTSV</sequence>
<evidence type="ECO:0000313" key="3">
    <source>
        <dbReference type="EMBL" id="CAB9506441.1"/>
    </source>
</evidence>
<feature type="compositionally biased region" description="Basic and acidic residues" evidence="1">
    <location>
        <begin position="259"/>
        <end position="270"/>
    </location>
</feature>
<evidence type="ECO:0000313" key="4">
    <source>
        <dbReference type="Proteomes" id="UP001153069"/>
    </source>
</evidence>
<reference evidence="3" key="1">
    <citation type="submission" date="2020-06" db="EMBL/GenBank/DDBJ databases">
        <authorList>
            <consortium name="Plant Systems Biology data submission"/>
        </authorList>
    </citation>
    <scope>NUCLEOTIDE SEQUENCE</scope>
    <source>
        <strain evidence="3">D6</strain>
    </source>
</reference>
<protein>
    <submittedName>
        <fullName evidence="3">Nitrilase family, member 2</fullName>
    </submittedName>
</protein>
<accession>A0A9N8H9T1</accession>
<organism evidence="3 4">
    <name type="scientific">Seminavis robusta</name>
    <dbReference type="NCBI Taxonomy" id="568900"/>
    <lineage>
        <taxon>Eukaryota</taxon>
        <taxon>Sar</taxon>
        <taxon>Stramenopiles</taxon>
        <taxon>Ochrophyta</taxon>
        <taxon>Bacillariophyta</taxon>
        <taxon>Bacillariophyceae</taxon>
        <taxon>Bacillariophycidae</taxon>
        <taxon>Naviculales</taxon>
        <taxon>Naviculaceae</taxon>
        <taxon>Seminavis</taxon>
    </lineage>
</organism>
<feature type="region of interest" description="Disordered" evidence="1">
    <location>
        <begin position="218"/>
        <end position="279"/>
    </location>
</feature>
<dbReference type="AlphaFoldDB" id="A0A9N8H9T1"/>
<dbReference type="InterPro" id="IPR049227">
    <property type="entry name" value="DUF6824"/>
</dbReference>
<dbReference type="EMBL" id="CAICTM010000266">
    <property type="protein sequence ID" value="CAB9506441.1"/>
    <property type="molecule type" value="Genomic_DNA"/>
</dbReference>
<evidence type="ECO:0000259" key="2">
    <source>
        <dbReference type="Pfam" id="PF20710"/>
    </source>
</evidence>
<name>A0A9N8H9T1_9STRA</name>
<evidence type="ECO:0000256" key="1">
    <source>
        <dbReference type="SAM" id="MobiDB-lite"/>
    </source>
</evidence>
<feature type="domain" description="DUF6824" evidence="2">
    <location>
        <begin position="49"/>
        <end position="133"/>
    </location>
</feature>
<proteinExistence type="predicted"/>
<gene>
    <name evidence="3" type="ORF">SEMRO_267_G103350.1</name>
</gene>
<dbReference type="Proteomes" id="UP001153069">
    <property type="component" value="Unassembled WGS sequence"/>
</dbReference>
<comment type="caution">
    <text evidence="3">The sequence shown here is derived from an EMBL/GenBank/DDBJ whole genome shotgun (WGS) entry which is preliminary data.</text>
</comment>
<dbReference type="Pfam" id="PF20710">
    <property type="entry name" value="DUF6824"/>
    <property type="match status" value="1"/>
</dbReference>
<keyword evidence="4" id="KW-1185">Reference proteome</keyword>